<organism evidence="2 3">
    <name type="scientific">Papilio machaon</name>
    <name type="common">Old World swallowtail butterfly</name>
    <dbReference type="NCBI Taxonomy" id="76193"/>
    <lineage>
        <taxon>Eukaryota</taxon>
        <taxon>Metazoa</taxon>
        <taxon>Ecdysozoa</taxon>
        <taxon>Arthropoda</taxon>
        <taxon>Hexapoda</taxon>
        <taxon>Insecta</taxon>
        <taxon>Pterygota</taxon>
        <taxon>Neoptera</taxon>
        <taxon>Endopterygota</taxon>
        <taxon>Lepidoptera</taxon>
        <taxon>Glossata</taxon>
        <taxon>Ditrysia</taxon>
        <taxon>Papilionoidea</taxon>
        <taxon>Papilionidae</taxon>
        <taxon>Papilioninae</taxon>
        <taxon>Papilio</taxon>
    </lineage>
</organism>
<dbReference type="AlphaFoldDB" id="A0A0N1IQQ1"/>
<evidence type="ECO:0000313" key="3">
    <source>
        <dbReference type="Proteomes" id="UP000053240"/>
    </source>
</evidence>
<evidence type="ECO:0000256" key="1">
    <source>
        <dbReference type="SAM" id="Coils"/>
    </source>
</evidence>
<name>A0A0N1IQQ1_PAPMA</name>
<protein>
    <submittedName>
        <fullName evidence="2">Uncharacterized protein</fullName>
    </submittedName>
</protein>
<keyword evidence="3" id="KW-1185">Reference proteome</keyword>
<keyword evidence="1" id="KW-0175">Coiled coil</keyword>
<dbReference type="STRING" id="76193.A0A0N1IQQ1"/>
<proteinExistence type="predicted"/>
<accession>A0A0N1IQQ1</accession>
<dbReference type="InParanoid" id="A0A0N1IQQ1"/>
<evidence type="ECO:0000313" key="2">
    <source>
        <dbReference type="EMBL" id="KPJ21073.1"/>
    </source>
</evidence>
<comment type="caution">
    <text evidence="2">The sequence shown here is derived from an EMBL/GenBank/DDBJ whole genome shotgun (WGS) entry which is preliminary data.</text>
</comment>
<dbReference type="Proteomes" id="UP000053240">
    <property type="component" value="Unassembled WGS sequence"/>
</dbReference>
<sequence length="152" mass="17819">MLGARIGRVDRCNTTTTQKTGVKWKVAERERKFREREMLNEKIAAKIIADRAAILEREDIVRSLQEQEYLEKNIEEDIAEASKAARNKRDTEAALSLQIQLRRQQALQQLEKEAQFRRQVQDTVSSDTTHMYIIYTGDSQRGPYRFPRGRHK</sequence>
<reference evidence="2 3" key="1">
    <citation type="journal article" date="2015" name="Nat. Commun.">
        <title>Outbred genome sequencing and CRISPR/Cas9 gene editing in butterflies.</title>
        <authorList>
            <person name="Li X."/>
            <person name="Fan D."/>
            <person name="Zhang W."/>
            <person name="Liu G."/>
            <person name="Zhang L."/>
            <person name="Zhao L."/>
            <person name="Fang X."/>
            <person name="Chen L."/>
            <person name="Dong Y."/>
            <person name="Chen Y."/>
            <person name="Ding Y."/>
            <person name="Zhao R."/>
            <person name="Feng M."/>
            <person name="Zhu Y."/>
            <person name="Feng Y."/>
            <person name="Jiang X."/>
            <person name="Zhu D."/>
            <person name="Xiang H."/>
            <person name="Feng X."/>
            <person name="Li S."/>
            <person name="Wang J."/>
            <person name="Zhang G."/>
            <person name="Kronforst M.R."/>
            <person name="Wang W."/>
        </authorList>
    </citation>
    <scope>NUCLEOTIDE SEQUENCE [LARGE SCALE GENOMIC DNA]</scope>
    <source>
        <strain evidence="2">Ya'a_city_454_Pm</strain>
        <tissue evidence="2">Whole body</tissue>
    </source>
</reference>
<gene>
    <name evidence="2" type="ORF">RR48_00308</name>
</gene>
<dbReference type="EMBL" id="LADJ01019902">
    <property type="protein sequence ID" value="KPJ21073.1"/>
    <property type="molecule type" value="Genomic_DNA"/>
</dbReference>
<feature type="coiled-coil region" evidence="1">
    <location>
        <begin position="64"/>
        <end position="91"/>
    </location>
</feature>